<organism evidence="3 4">
    <name type="scientific">Streptomyces zaomyceticus</name>
    <dbReference type="NCBI Taxonomy" id="68286"/>
    <lineage>
        <taxon>Bacteria</taxon>
        <taxon>Bacillati</taxon>
        <taxon>Actinomycetota</taxon>
        <taxon>Actinomycetes</taxon>
        <taxon>Kitasatosporales</taxon>
        <taxon>Streptomycetaceae</taxon>
        <taxon>Streptomyces</taxon>
    </lineage>
</organism>
<feature type="region of interest" description="Disordered" evidence="1">
    <location>
        <begin position="1"/>
        <end position="67"/>
    </location>
</feature>
<reference evidence="3 4" key="1">
    <citation type="submission" date="2022-10" db="EMBL/GenBank/DDBJ databases">
        <title>The complete genomes of actinobacterial strains from the NBC collection.</title>
        <authorList>
            <person name="Joergensen T.S."/>
            <person name="Alvarez Arevalo M."/>
            <person name="Sterndorff E.B."/>
            <person name="Faurdal D."/>
            <person name="Vuksanovic O."/>
            <person name="Mourched A.-S."/>
            <person name="Charusanti P."/>
            <person name="Shaw S."/>
            <person name="Blin K."/>
            <person name="Weber T."/>
        </authorList>
    </citation>
    <scope>NUCLEOTIDE SEQUENCE [LARGE SCALE GENOMIC DNA]</scope>
    <source>
        <strain evidence="3 4">NBC_00123</strain>
    </source>
</reference>
<evidence type="ECO:0000259" key="2">
    <source>
        <dbReference type="Pfam" id="PF13699"/>
    </source>
</evidence>
<dbReference type="Pfam" id="PF13699">
    <property type="entry name" value="eCIS_core"/>
    <property type="match status" value="1"/>
</dbReference>
<feature type="domain" description="eCIS core" evidence="2">
    <location>
        <begin position="48"/>
        <end position="120"/>
    </location>
</feature>
<evidence type="ECO:0000313" key="3">
    <source>
        <dbReference type="EMBL" id="WTR69167.1"/>
    </source>
</evidence>
<feature type="region of interest" description="Disordered" evidence="1">
    <location>
        <begin position="119"/>
        <end position="151"/>
    </location>
</feature>
<proteinExistence type="predicted"/>
<dbReference type="Proteomes" id="UP001622594">
    <property type="component" value="Chromosome"/>
</dbReference>
<name>A0ABZ1L4I3_9ACTN</name>
<feature type="region of interest" description="Disordered" evidence="1">
    <location>
        <begin position="164"/>
        <end position="193"/>
    </location>
</feature>
<keyword evidence="4" id="KW-1185">Reference proteome</keyword>
<dbReference type="InterPro" id="IPR025295">
    <property type="entry name" value="eCIS_core_dom"/>
</dbReference>
<dbReference type="RefSeq" id="WP_406082203.1">
    <property type="nucleotide sequence ID" value="NZ_CP108188.1"/>
</dbReference>
<feature type="compositionally biased region" description="Basic and acidic residues" evidence="1">
    <location>
        <begin position="48"/>
        <end position="59"/>
    </location>
</feature>
<gene>
    <name evidence="3" type="ORF">OG814_07780</name>
</gene>
<protein>
    <submittedName>
        <fullName evidence="3">DUF4157 domain-containing protein</fullName>
    </submittedName>
</protein>
<evidence type="ECO:0000313" key="4">
    <source>
        <dbReference type="Proteomes" id="UP001622594"/>
    </source>
</evidence>
<feature type="compositionally biased region" description="Basic and acidic residues" evidence="1">
    <location>
        <begin position="136"/>
        <end position="145"/>
    </location>
</feature>
<dbReference type="EMBL" id="CP108188">
    <property type="protein sequence ID" value="WTR69167.1"/>
    <property type="molecule type" value="Genomic_DNA"/>
</dbReference>
<sequence length="552" mass="59768">MVQLLRQSGHLGNEERHQHGAGCGHAQGGPPAVQRSAVHGVLRTSGRPLDDGTRTDMESRFGGADFSDVRVHDDGAARASAAEIGARAYTSGSHIVLGGGGGDRHTLAHELTHVVQQRQGPVSGTDHGNGLQVSDPSDRFEREAEANATRVLSGSAPVHETVGATAPVHGSDAPSVQRAERSDNPHAKGTAHEGWPTTAHHVVGHSQVTKALDSVAGHHREMLLRQAVPEEITEDMLRNLAIKIPEHSNGAVFRKRLRAALVGNSKSAATAFPEIDFDATRRAFYEWQGGNQFVGPNTSMRAEPTDNGDDTDYDGLRISPLPEADFHRLAELGDKLKEANRAGNKDAQYQLMRDILSITANVTPNPFDSSLWTEVGDAEEVDRLARVLNRSHMRKYTYFKLTKKHLDEKWFAGITRNPKGNGFLYSGEPLESPFEKDSFLYLKSDDKQKTPVSEVPLLDVVSGVKESDGFTEFDLPPGGAIDGNLLSIPGYSDKIFLQGMEAVPSGRCRIKTPAKPKLLTPSSKGMELSEYCRLAGVPVSTFLPKALVDANS</sequence>
<evidence type="ECO:0000256" key="1">
    <source>
        <dbReference type="SAM" id="MobiDB-lite"/>
    </source>
</evidence>
<accession>A0ABZ1L4I3</accession>